<dbReference type="Pfam" id="PF12867">
    <property type="entry name" value="DinB_2"/>
    <property type="match status" value="1"/>
</dbReference>
<dbReference type="AlphaFoldDB" id="A0A4Y3R6H0"/>
<dbReference type="EMBL" id="BJMM01000044">
    <property type="protein sequence ID" value="GEB53172.1"/>
    <property type="molecule type" value="Genomic_DNA"/>
</dbReference>
<protein>
    <recommendedName>
        <fullName evidence="1">DinB-like domain-containing protein</fullName>
    </recommendedName>
</protein>
<dbReference type="InterPro" id="IPR024775">
    <property type="entry name" value="DinB-like"/>
</dbReference>
<sequence length="169" mass="18632">MDTTAVLVDGYERVSGEVHDALDGIDPRHLNTRLDEGANSVAWLIWHLTRVQDDHIADAAGLEQVWHAEGWRDRFGLALPPDATGFGHGPEQVAAVRVDDPDLLLGYFDDVHAQTLTFVRGLEDRTLDRIIDDAWDPPVSLGVRLVSVLADDLQHVGQAAFLRGVLERG</sequence>
<dbReference type="Proteomes" id="UP000319210">
    <property type="component" value="Unassembled WGS sequence"/>
</dbReference>
<dbReference type="Gene3D" id="1.20.120.450">
    <property type="entry name" value="dinb family like domain"/>
    <property type="match status" value="1"/>
</dbReference>
<organism evidence="2 3">
    <name type="scientific">Streptomyces cacaoi</name>
    <dbReference type="NCBI Taxonomy" id="1898"/>
    <lineage>
        <taxon>Bacteria</taxon>
        <taxon>Bacillati</taxon>
        <taxon>Actinomycetota</taxon>
        <taxon>Actinomycetes</taxon>
        <taxon>Kitasatosporales</taxon>
        <taxon>Streptomycetaceae</taxon>
        <taxon>Streptomyces</taxon>
    </lineage>
</organism>
<feature type="domain" description="DinB-like" evidence="1">
    <location>
        <begin position="12"/>
        <end position="159"/>
    </location>
</feature>
<dbReference type="SUPFAM" id="SSF109854">
    <property type="entry name" value="DinB/YfiT-like putative metalloenzymes"/>
    <property type="match status" value="1"/>
</dbReference>
<name>A0A4Y3R6H0_STRCI</name>
<dbReference type="InterPro" id="IPR034660">
    <property type="entry name" value="DinB/YfiT-like"/>
</dbReference>
<evidence type="ECO:0000259" key="1">
    <source>
        <dbReference type="Pfam" id="PF12867"/>
    </source>
</evidence>
<dbReference type="OrthoDB" id="2363925at2"/>
<reference evidence="2 3" key="1">
    <citation type="submission" date="2019-06" db="EMBL/GenBank/DDBJ databases">
        <title>Whole genome shotgun sequence of Streptomyces cacaoi subsp. cacaoi NBRC 12748.</title>
        <authorList>
            <person name="Hosoyama A."/>
            <person name="Uohara A."/>
            <person name="Ohji S."/>
            <person name="Ichikawa N."/>
        </authorList>
    </citation>
    <scope>NUCLEOTIDE SEQUENCE [LARGE SCALE GENOMIC DNA]</scope>
    <source>
        <strain evidence="2 3">NBRC 12748</strain>
    </source>
</reference>
<keyword evidence="3" id="KW-1185">Reference proteome</keyword>
<proteinExistence type="predicted"/>
<comment type="caution">
    <text evidence="2">The sequence shown here is derived from an EMBL/GenBank/DDBJ whole genome shotgun (WGS) entry which is preliminary data.</text>
</comment>
<dbReference type="RefSeq" id="WP_030880764.1">
    <property type="nucleotide sequence ID" value="NZ_BJMM01000044.1"/>
</dbReference>
<accession>A0A4Y3R6H0</accession>
<dbReference type="NCBIfam" id="NF047843">
    <property type="entry name" value="MST_Rv0443"/>
    <property type="match status" value="1"/>
</dbReference>
<evidence type="ECO:0000313" key="2">
    <source>
        <dbReference type="EMBL" id="GEB53172.1"/>
    </source>
</evidence>
<gene>
    <name evidence="2" type="ORF">SCA03_57230</name>
</gene>
<evidence type="ECO:0000313" key="3">
    <source>
        <dbReference type="Proteomes" id="UP000319210"/>
    </source>
</evidence>